<reference evidence="8 9" key="1">
    <citation type="submission" date="2020-02" db="EMBL/GenBank/DDBJ databases">
        <authorList>
            <person name="Zheng R.K."/>
            <person name="Sun C.M."/>
        </authorList>
    </citation>
    <scope>NUCLEOTIDE SEQUENCE [LARGE SCALE GENOMIC DNA]</scope>
    <source>
        <strain evidence="9">zrk23</strain>
    </source>
</reference>
<keyword evidence="3 6" id="KW-0326">Glycosidase</keyword>
<dbReference type="Pfam" id="PF04616">
    <property type="entry name" value="Glyco_hydro_43"/>
    <property type="match status" value="1"/>
</dbReference>
<dbReference type="InterPro" id="IPR013320">
    <property type="entry name" value="ConA-like_dom_sf"/>
</dbReference>
<evidence type="ECO:0000256" key="4">
    <source>
        <dbReference type="PIRSR" id="PIRSR606710-1"/>
    </source>
</evidence>
<dbReference type="InterPro" id="IPR023296">
    <property type="entry name" value="Glyco_hydro_beta-prop_sf"/>
</dbReference>
<keyword evidence="9" id="KW-1185">Reference proteome</keyword>
<dbReference type="Gene3D" id="2.115.10.20">
    <property type="entry name" value="Glycosyl hydrolase domain, family 43"/>
    <property type="match status" value="1"/>
</dbReference>
<keyword evidence="7" id="KW-0732">Signal</keyword>
<comment type="similarity">
    <text evidence="1 6">Belongs to the glycosyl hydrolase 43 family.</text>
</comment>
<dbReference type="EMBL" id="CP049109">
    <property type="protein sequence ID" value="QIG80206.1"/>
    <property type="molecule type" value="Genomic_DNA"/>
</dbReference>
<dbReference type="PANTHER" id="PTHR42812:SF2">
    <property type="entry name" value="XYLOSIDASE_ARABINOSIDASE"/>
    <property type="match status" value="1"/>
</dbReference>
<keyword evidence="2 6" id="KW-0378">Hydrolase</keyword>
<feature type="active site" description="Proton donor" evidence="4">
    <location>
        <position position="232"/>
    </location>
</feature>
<dbReference type="Proteomes" id="UP000501568">
    <property type="component" value="Chromosome"/>
</dbReference>
<evidence type="ECO:0000313" key="8">
    <source>
        <dbReference type="EMBL" id="QIG80206.1"/>
    </source>
</evidence>
<dbReference type="RefSeq" id="WP_165327210.1">
    <property type="nucleotide sequence ID" value="NZ_CP049109.1"/>
</dbReference>
<sequence>MEPTRREAMILALTAAGGMTLPGGANAAPAKAAPLGGGCGAPNLPWPRGIEGQRKADLGDGRYLNPVIAGDRPDPNVLKDGDDYYAAFSSFQYYPGVPIWHSRDLVNWTPLTSPLKTYIGIVWALDIAKHDGRYYIYIPALDPEDSVRGIKTWVIHADSMAGPWSEPIDMHIDNMIDPGHCVGEDGKRYLFFNGGNRVKLTDDGLRADGEVEHVYNGWPIPEEWVIEGFALEGPKLLRHNGWFYMVSGQGGTAGPPTSHMVVVARSRSINGPWENCPHNPIVRTESRYEPWWSRGHATFVEGPGGQWWMVYHGYENGFRTLGRQMLLEPFEWTADGWPRALGGDLARPLAKPKGVPAGPHGIALSGFTDDAFDKKLSVFAPLGDYLSRVRIADGTMRVDGQGTGPADCSPILFATGDRSYEVTVDVEISGGAEAGLILFYNDKLFCGIGVGSGAIQAYRIGNKERWPGGIPTEARRMQMNLVNEANVVTFFYKIGDGDWTKERSFEVAGYNHNVADGFLSLRPGFYAAGDGRATFRDLQYRALPCGRDSD</sequence>
<feature type="site" description="Important for catalytic activity, responsible for pKa modulation of the active site Glu and correct orientation of both the proton donor and substrate" evidence="5">
    <location>
        <position position="177"/>
    </location>
</feature>
<name>A0A6G6Y6K0_9SPHN</name>
<dbReference type="GO" id="GO:0005975">
    <property type="term" value="P:carbohydrate metabolic process"/>
    <property type="evidence" value="ECO:0007669"/>
    <property type="project" value="InterPro"/>
</dbReference>
<dbReference type="CDD" id="cd09002">
    <property type="entry name" value="GH43_XYL-like"/>
    <property type="match status" value="1"/>
</dbReference>
<dbReference type="AlphaFoldDB" id="A0A6G6Y6K0"/>
<evidence type="ECO:0000256" key="1">
    <source>
        <dbReference type="ARBA" id="ARBA00009865"/>
    </source>
</evidence>
<dbReference type="Gene3D" id="2.60.120.200">
    <property type="match status" value="1"/>
</dbReference>
<organism evidence="8 9">
    <name type="scientific">Stakelama tenebrarum</name>
    <dbReference type="NCBI Taxonomy" id="2711215"/>
    <lineage>
        <taxon>Bacteria</taxon>
        <taxon>Pseudomonadati</taxon>
        <taxon>Pseudomonadota</taxon>
        <taxon>Alphaproteobacteria</taxon>
        <taxon>Sphingomonadales</taxon>
        <taxon>Sphingomonadaceae</taxon>
        <taxon>Stakelama</taxon>
    </lineage>
</organism>
<evidence type="ECO:0000256" key="7">
    <source>
        <dbReference type="SAM" id="SignalP"/>
    </source>
</evidence>
<dbReference type="InterPro" id="IPR006710">
    <property type="entry name" value="Glyco_hydro_43"/>
</dbReference>
<dbReference type="KEGG" id="spzr:G5C33_10720"/>
<dbReference type="InterPro" id="IPR051795">
    <property type="entry name" value="Glycosyl_Hydrlase_43"/>
</dbReference>
<dbReference type="GO" id="GO:0004553">
    <property type="term" value="F:hydrolase activity, hydrolyzing O-glycosyl compounds"/>
    <property type="evidence" value="ECO:0007669"/>
    <property type="project" value="InterPro"/>
</dbReference>
<feature type="chain" id="PRO_5026209755" evidence="7">
    <location>
        <begin position="28"/>
        <end position="550"/>
    </location>
</feature>
<evidence type="ECO:0000256" key="2">
    <source>
        <dbReference type="ARBA" id="ARBA00022801"/>
    </source>
</evidence>
<evidence type="ECO:0000313" key="9">
    <source>
        <dbReference type="Proteomes" id="UP000501568"/>
    </source>
</evidence>
<dbReference type="SUPFAM" id="SSF49899">
    <property type="entry name" value="Concanavalin A-like lectins/glucanases"/>
    <property type="match status" value="1"/>
</dbReference>
<evidence type="ECO:0000256" key="6">
    <source>
        <dbReference type="RuleBase" id="RU361187"/>
    </source>
</evidence>
<protein>
    <submittedName>
        <fullName evidence="8">Family 43 glycosylhydrolase</fullName>
    </submittedName>
</protein>
<feature type="signal peptide" evidence="7">
    <location>
        <begin position="1"/>
        <end position="27"/>
    </location>
</feature>
<evidence type="ECO:0000256" key="3">
    <source>
        <dbReference type="ARBA" id="ARBA00023295"/>
    </source>
</evidence>
<dbReference type="InterPro" id="IPR006311">
    <property type="entry name" value="TAT_signal"/>
</dbReference>
<accession>A0A6G6Y6K0</accession>
<dbReference type="SUPFAM" id="SSF75005">
    <property type="entry name" value="Arabinanase/levansucrase/invertase"/>
    <property type="match status" value="1"/>
</dbReference>
<proteinExistence type="inferred from homology"/>
<dbReference type="PANTHER" id="PTHR42812">
    <property type="entry name" value="BETA-XYLOSIDASE"/>
    <property type="match status" value="1"/>
</dbReference>
<dbReference type="PROSITE" id="PS51318">
    <property type="entry name" value="TAT"/>
    <property type="match status" value="1"/>
</dbReference>
<evidence type="ECO:0000256" key="5">
    <source>
        <dbReference type="PIRSR" id="PIRSR606710-2"/>
    </source>
</evidence>
<gene>
    <name evidence="8" type="ORF">G5C33_10720</name>
</gene>
<feature type="active site" description="Proton acceptor" evidence="4">
    <location>
        <position position="74"/>
    </location>
</feature>